<protein>
    <submittedName>
        <fullName evidence="3">Uncharacterized protein</fullName>
    </submittedName>
</protein>
<evidence type="ECO:0000313" key="3">
    <source>
        <dbReference type="EnsemblMetazoa" id="XP_038044105.1"/>
    </source>
</evidence>
<dbReference type="RefSeq" id="XP_038044105.1">
    <property type="nucleotide sequence ID" value="XM_038188177.1"/>
</dbReference>
<reference evidence="3" key="1">
    <citation type="submission" date="2022-11" db="UniProtKB">
        <authorList>
            <consortium name="EnsemblMetazoa"/>
        </authorList>
    </citation>
    <scope>IDENTIFICATION</scope>
</reference>
<keyword evidence="4" id="KW-1185">Reference proteome</keyword>
<evidence type="ECO:0000313" key="4">
    <source>
        <dbReference type="Proteomes" id="UP000887568"/>
    </source>
</evidence>
<dbReference type="Proteomes" id="UP000887568">
    <property type="component" value="Unplaced"/>
</dbReference>
<feature type="coiled-coil region" evidence="1">
    <location>
        <begin position="62"/>
        <end position="117"/>
    </location>
</feature>
<name>A0A913Z0B3_PATMI</name>
<evidence type="ECO:0000256" key="2">
    <source>
        <dbReference type="SAM" id="MobiDB-lite"/>
    </source>
</evidence>
<sequence length="149" mass="16612">MRKGNDKGAVTAAAKPGKPIVARNPAPARSTARPRPTNTSTAKRGVTSASDGPKKMDASTTILRLQQEKRDLLQTNIDLQSQLSDSRDEVAKAKLHIDRIQKELDVHEKKMEKITEKITRYMSLVTSQDLKLLKKERHLKESKVGCREG</sequence>
<evidence type="ECO:0000256" key="1">
    <source>
        <dbReference type="SAM" id="Coils"/>
    </source>
</evidence>
<dbReference type="EnsemblMetazoa" id="XM_038188177.1">
    <property type="protein sequence ID" value="XP_038044105.1"/>
    <property type="gene ID" value="LOC119718767"/>
</dbReference>
<feature type="region of interest" description="Disordered" evidence="2">
    <location>
        <begin position="1"/>
        <end position="58"/>
    </location>
</feature>
<proteinExistence type="predicted"/>
<feature type="compositionally biased region" description="Low complexity" evidence="2">
    <location>
        <begin position="22"/>
        <end position="42"/>
    </location>
</feature>
<accession>A0A913Z0B3</accession>
<dbReference type="AlphaFoldDB" id="A0A913Z0B3"/>
<dbReference type="GeneID" id="119718767"/>
<keyword evidence="1" id="KW-0175">Coiled coil</keyword>
<organism evidence="3 4">
    <name type="scientific">Patiria miniata</name>
    <name type="common">Bat star</name>
    <name type="synonym">Asterina miniata</name>
    <dbReference type="NCBI Taxonomy" id="46514"/>
    <lineage>
        <taxon>Eukaryota</taxon>
        <taxon>Metazoa</taxon>
        <taxon>Echinodermata</taxon>
        <taxon>Eleutherozoa</taxon>
        <taxon>Asterozoa</taxon>
        <taxon>Asteroidea</taxon>
        <taxon>Valvatacea</taxon>
        <taxon>Valvatida</taxon>
        <taxon>Asterinidae</taxon>
        <taxon>Patiria</taxon>
    </lineage>
</organism>